<dbReference type="PANTHER" id="PTHR43169">
    <property type="entry name" value="EXSB FAMILY PROTEIN"/>
    <property type="match status" value="1"/>
</dbReference>
<dbReference type="eggNOG" id="COG1606">
    <property type="taxonomic scope" value="Bacteria"/>
</dbReference>
<keyword evidence="4" id="KW-1185">Reference proteome</keyword>
<dbReference type="CDD" id="cd01990">
    <property type="entry name" value="LarE-like"/>
    <property type="match status" value="1"/>
</dbReference>
<evidence type="ECO:0000256" key="1">
    <source>
        <dbReference type="PIRSR" id="PIRSR006661-1"/>
    </source>
</evidence>
<sequence>MDSVLQQKREILLRYLQGLGSVAVAFSGGVDSSFLLRSACDALGVSHVLAVTARSATYPERELREAVALAKAFGVQHEVIRSEELDVAGFENNPTDRCYLCKNELFHKIRAVADRHGVAEIAEGSNLDDIGDFRPGMKAVAEQGIHSPLRAAKLAKAEIRALSRELGLPTWDKPSFACLSSRIPYGEKITREKLRAIDEAEQLLLDMGFRQVRVRHHGDIARIELPPAEMPRMLESWNAARVNAAFRRLGFTYVALDLGGYRTGSMNAVLGK</sequence>
<gene>
    <name evidence="3" type="ordered locus">Ethha_0253</name>
</gene>
<dbReference type="RefSeq" id="WP_013484221.1">
    <property type="nucleotide sequence ID" value="NC_014828.1"/>
</dbReference>
<dbReference type="InterPro" id="IPR052188">
    <property type="entry name" value="Ni-pincer_cofactor_biosynth"/>
</dbReference>
<dbReference type="Gene3D" id="3.40.50.620">
    <property type="entry name" value="HUPs"/>
    <property type="match status" value="1"/>
</dbReference>
<dbReference type="KEGG" id="eha:Ethha_0253"/>
<feature type="active site" description="Nucleophile and sulfur donor" evidence="1">
    <location>
        <position position="178"/>
    </location>
</feature>
<evidence type="ECO:0000259" key="2">
    <source>
        <dbReference type="Pfam" id="PF02540"/>
    </source>
</evidence>
<dbReference type="HOGENOM" id="CLU_061181_2_0_9"/>
<proteinExistence type="predicted"/>
<protein>
    <submittedName>
        <fullName evidence="3">Asparagine synthase</fullName>
    </submittedName>
</protein>
<reference evidence="3 4" key="1">
    <citation type="submission" date="2010-12" db="EMBL/GenBank/DDBJ databases">
        <title>Complete sequence of Ethanoligenens harbinense YUAN-3.</title>
        <authorList>
            <person name="Lucas S."/>
            <person name="Copeland A."/>
            <person name="Lapidus A."/>
            <person name="Cheng J.-F."/>
            <person name="Bruce D."/>
            <person name="Goodwin L."/>
            <person name="Pitluck S."/>
            <person name="Chertkov O."/>
            <person name="Misra M."/>
            <person name="Detter J.C."/>
            <person name="Han C."/>
            <person name="Tapia R."/>
            <person name="Land M."/>
            <person name="Hauser L."/>
            <person name="Jeffries C."/>
            <person name="Kyrpides N."/>
            <person name="Ivanova N."/>
            <person name="Mikhailova N."/>
            <person name="Wang A."/>
            <person name="Mouttaki H."/>
            <person name="He Z."/>
            <person name="Zhou J."/>
            <person name="Hemme C.L."/>
            <person name="Woyke T."/>
        </authorList>
    </citation>
    <scope>NUCLEOTIDE SEQUENCE [LARGE SCALE GENOMIC DNA]</scope>
    <source>
        <strain evidence="4">DSM 18485 / JCM 12961 / CGMCC 1.5033 / YUAN-3</strain>
    </source>
</reference>
<dbReference type="InterPro" id="IPR022310">
    <property type="entry name" value="NAD/GMP_synthase"/>
</dbReference>
<dbReference type="PIRSF" id="PIRSF006661">
    <property type="entry name" value="PP-lp_UCP006661"/>
    <property type="match status" value="1"/>
</dbReference>
<organism evidence="3 4">
    <name type="scientific">Ethanoligenens harbinense (strain DSM 18485 / JCM 12961 / CGMCC 1.5033 / YUAN-3)</name>
    <dbReference type="NCBI Taxonomy" id="663278"/>
    <lineage>
        <taxon>Bacteria</taxon>
        <taxon>Bacillati</taxon>
        <taxon>Bacillota</taxon>
        <taxon>Clostridia</taxon>
        <taxon>Eubacteriales</taxon>
        <taxon>Oscillospiraceae</taxon>
        <taxon>Ethanoligenens</taxon>
    </lineage>
</organism>
<dbReference type="SUPFAM" id="SSF52402">
    <property type="entry name" value="Adenine nucleotide alpha hydrolases-like"/>
    <property type="match status" value="1"/>
</dbReference>
<evidence type="ECO:0000313" key="4">
    <source>
        <dbReference type="Proteomes" id="UP000001551"/>
    </source>
</evidence>
<dbReference type="AlphaFoldDB" id="E6U7A5"/>
<dbReference type="EMBL" id="CP002400">
    <property type="protein sequence ID" value="ADU25840.1"/>
    <property type="molecule type" value="Genomic_DNA"/>
</dbReference>
<dbReference type="Pfam" id="PF02540">
    <property type="entry name" value="NAD_synthase"/>
    <property type="match status" value="1"/>
</dbReference>
<name>E6U7A5_ETHHY</name>
<dbReference type="Proteomes" id="UP000001551">
    <property type="component" value="Chromosome"/>
</dbReference>
<accession>E6U7A5</accession>
<evidence type="ECO:0000313" key="3">
    <source>
        <dbReference type="EMBL" id="ADU25840.1"/>
    </source>
</evidence>
<dbReference type="STRING" id="663278.Ethha_0253"/>
<dbReference type="InterPro" id="IPR014729">
    <property type="entry name" value="Rossmann-like_a/b/a_fold"/>
</dbReference>
<dbReference type="PANTHER" id="PTHR43169:SF2">
    <property type="entry name" value="NAD_GMP SYNTHASE DOMAIN-CONTAINING PROTEIN"/>
    <property type="match status" value="1"/>
</dbReference>
<dbReference type="GO" id="GO:0016783">
    <property type="term" value="F:sulfurtransferase activity"/>
    <property type="evidence" value="ECO:0007669"/>
    <property type="project" value="InterPro"/>
</dbReference>
<feature type="domain" description="NAD/GMP synthase" evidence="2">
    <location>
        <begin position="19"/>
        <end position="91"/>
    </location>
</feature>
<dbReference type="NCBIfam" id="TIGR00268">
    <property type="entry name" value="ATP-dependent sacrificial sulfur transferase LarE"/>
    <property type="match status" value="1"/>
</dbReference>
<dbReference type="InterPro" id="IPR005232">
    <property type="entry name" value="LarE"/>
</dbReference>
<dbReference type="GO" id="GO:0006163">
    <property type="term" value="P:purine nucleotide metabolic process"/>
    <property type="evidence" value="ECO:0007669"/>
    <property type="project" value="UniProtKB-ARBA"/>
</dbReference>